<proteinExistence type="inferred from homology"/>
<dbReference type="GO" id="GO:0016829">
    <property type="term" value="F:lyase activity"/>
    <property type="evidence" value="ECO:0007669"/>
    <property type="project" value="UniProtKB-KW"/>
</dbReference>
<evidence type="ECO:0000256" key="2">
    <source>
        <dbReference type="ARBA" id="ARBA00006906"/>
    </source>
</evidence>
<gene>
    <name evidence="6" type="ORF">H9931_07100</name>
</gene>
<dbReference type="PANTHER" id="PTHR30246:SF1">
    <property type="entry name" value="2-DEHYDRO-3-DEOXY-6-PHOSPHOGALACTONATE ALDOLASE-RELATED"/>
    <property type="match status" value="1"/>
</dbReference>
<dbReference type="Pfam" id="PF01081">
    <property type="entry name" value="Aldolase"/>
    <property type="match status" value="1"/>
</dbReference>
<keyword evidence="4" id="KW-0456">Lyase</keyword>
<comment type="subunit">
    <text evidence="3">Homotrimer.</text>
</comment>
<evidence type="ECO:0000256" key="4">
    <source>
        <dbReference type="ARBA" id="ARBA00023239"/>
    </source>
</evidence>
<dbReference type="NCBIfam" id="TIGR01182">
    <property type="entry name" value="eda"/>
    <property type="match status" value="1"/>
</dbReference>
<evidence type="ECO:0000313" key="6">
    <source>
        <dbReference type="EMBL" id="HJC66470.1"/>
    </source>
</evidence>
<sequence length="226" mass="24438">MVRREKMKASLQDIKQEKIIAIIRGVPSDFIIETAKALVSGGIHMMEITFDQESPEGIKNTLDSLTILNEQMHDEIALGAGTVLTAEQVELAYERGAGYVISPNVDQDVIQKTKELGMISIPGALTATEVVQARGYGADIVKLFPAGIWGAGYIKALCAPLSHIPVAAVGGVDENNIQSFFQAGACCVGIGGSLVSRKRILNREFERITKAAETLRKQVEAWELTL</sequence>
<dbReference type="InterPro" id="IPR013785">
    <property type="entry name" value="Aldolase_TIM"/>
</dbReference>
<name>A0A9D2PUU1_9FIRM</name>
<evidence type="ECO:0000313" key="7">
    <source>
        <dbReference type="Proteomes" id="UP000823863"/>
    </source>
</evidence>
<dbReference type="PROSITE" id="PS00160">
    <property type="entry name" value="ALDOLASE_KDPG_KHG_2"/>
    <property type="match status" value="1"/>
</dbReference>
<dbReference type="Proteomes" id="UP000823863">
    <property type="component" value="Unassembled WGS sequence"/>
</dbReference>
<accession>A0A9D2PUU1</accession>
<comment type="pathway">
    <text evidence="1">Carbohydrate acid metabolism.</text>
</comment>
<comment type="caution">
    <text evidence="6">The sequence shown here is derived from an EMBL/GenBank/DDBJ whole genome shotgun (WGS) entry which is preliminary data.</text>
</comment>
<reference evidence="6" key="2">
    <citation type="submission" date="2021-04" db="EMBL/GenBank/DDBJ databases">
        <authorList>
            <person name="Gilroy R."/>
        </authorList>
    </citation>
    <scope>NUCLEOTIDE SEQUENCE</scope>
    <source>
        <strain evidence="6">CHK198-12963</strain>
    </source>
</reference>
<comment type="similarity">
    <text evidence="2">Belongs to the KHG/KDPG aldolase family.</text>
</comment>
<dbReference type="InterPro" id="IPR031338">
    <property type="entry name" value="KDPG/KHG_AS_2"/>
</dbReference>
<evidence type="ECO:0000256" key="5">
    <source>
        <dbReference type="ARBA" id="ARBA00023277"/>
    </source>
</evidence>
<protein>
    <submittedName>
        <fullName evidence="6">Bifunctional 4-hydroxy-2-oxoglutarate aldolase/2-dehydro-3-deoxy-phosphogluconate aldolase</fullName>
    </submittedName>
</protein>
<dbReference type="PANTHER" id="PTHR30246">
    <property type="entry name" value="2-KETO-3-DEOXY-6-PHOSPHOGLUCONATE ALDOLASE"/>
    <property type="match status" value="1"/>
</dbReference>
<dbReference type="InterPro" id="IPR000887">
    <property type="entry name" value="Aldlse_KDPG_KHG"/>
</dbReference>
<dbReference type="SUPFAM" id="SSF51569">
    <property type="entry name" value="Aldolase"/>
    <property type="match status" value="1"/>
</dbReference>
<dbReference type="AlphaFoldDB" id="A0A9D2PUU1"/>
<dbReference type="EMBL" id="DWWB01000036">
    <property type="protein sequence ID" value="HJC66470.1"/>
    <property type="molecule type" value="Genomic_DNA"/>
</dbReference>
<organism evidence="6 7">
    <name type="scientific">Candidatus Enterocloster excrementigallinarum</name>
    <dbReference type="NCBI Taxonomy" id="2838558"/>
    <lineage>
        <taxon>Bacteria</taxon>
        <taxon>Bacillati</taxon>
        <taxon>Bacillota</taxon>
        <taxon>Clostridia</taxon>
        <taxon>Lachnospirales</taxon>
        <taxon>Lachnospiraceae</taxon>
        <taxon>Enterocloster</taxon>
    </lineage>
</organism>
<evidence type="ECO:0000256" key="1">
    <source>
        <dbReference type="ARBA" id="ARBA00004761"/>
    </source>
</evidence>
<evidence type="ECO:0000256" key="3">
    <source>
        <dbReference type="ARBA" id="ARBA00011233"/>
    </source>
</evidence>
<dbReference type="Gene3D" id="3.20.20.70">
    <property type="entry name" value="Aldolase class I"/>
    <property type="match status" value="1"/>
</dbReference>
<reference evidence="6" key="1">
    <citation type="journal article" date="2021" name="PeerJ">
        <title>Extensive microbial diversity within the chicken gut microbiome revealed by metagenomics and culture.</title>
        <authorList>
            <person name="Gilroy R."/>
            <person name="Ravi A."/>
            <person name="Getino M."/>
            <person name="Pursley I."/>
            <person name="Horton D.L."/>
            <person name="Alikhan N.F."/>
            <person name="Baker D."/>
            <person name="Gharbi K."/>
            <person name="Hall N."/>
            <person name="Watson M."/>
            <person name="Adriaenssens E.M."/>
            <person name="Foster-Nyarko E."/>
            <person name="Jarju S."/>
            <person name="Secka A."/>
            <person name="Antonio M."/>
            <person name="Oren A."/>
            <person name="Chaudhuri R.R."/>
            <person name="La Ragione R."/>
            <person name="Hildebrand F."/>
            <person name="Pallen M.J."/>
        </authorList>
    </citation>
    <scope>NUCLEOTIDE SEQUENCE</scope>
    <source>
        <strain evidence="6">CHK198-12963</strain>
    </source>
</reference>
<dbReference type="CDD" id="cd00452">
    <property type="entry name" value="KDPG_aldolase"/>
    <property type="match status" value="1"/>
</dbReference>
<keyword evidence="5" id="KW-0119">Carbohydrate metabolism</keyword>